<name>A0ABV2TGJ7_9RHOO</name>
<dbReference type="Proteomes" id="UP001549691">
    <property type="component" value="Unassembled WGS sequence"/>
</dbReference>
<dbReference type="NCBIfam" id="TIGR00305">
    <property type="entry name" value="putative toxin-antitoxin system toxin component, PIN family"/>
    <property type="match status" value="1"/>
</dbReference>
<organism evidence="2 3">
    <name type="scientific">Uliginosibacterium flavum</name>
    <dbReference type="NCBI Taxonomy" id="1396831"/>
    <lineage>
        <taxon>Bacteria</taxon>
        <taxon>Pseudomonadati</taxon>
        <taxon>Pseudomonadota</taxon>
        <taxon>Betaproteobacteria</taxon>
        <taxon>Rhodocyclales</taxon>
        <taxon>Zoogloeaceae</taxon>
        <taxon>Uliginosibacterium</taxon>
    </lineage>
</organism>
<feature type="domain" description="PIN" evidence="1">
    <location>
        <begin position="15"/>
        <end position="130"/>
    </location>
</feature>
<evidence type="ECO:0000259" key="1">
    <source>
        <dbReference type="Pfam" id="PF13470"/>
    </source>
</evidence>
<accession>A0ABV2TGJ7</accession>
<dbReference type="InterPro" id="IPR002716">
    <property type="entry name" value="PIN_dom"/>
</dbReference>
<keyword evidence="3" id="KW-1185">Reference proteome</keyword>
<reference evidence="2 3" key="1">
    <citation type="submission" date="2024-07" db="EMBL/GenBank/DDBJ databases">
        <title>Uliginosibacterium flavum JJ3220;KACC:17644.</title>
        <authorList>
            <person name="Kim M.K."/>
        </authorList>
    </citation>
    <scope>NUCLEOTIDE SEQUENCE [LARGE SCALE GENOMIC DNA]</scope>
    <source>
        <strain evidence="2 3">KACC:17644</strain>
    </source>
</reference>
<comment type="caution">
    <text evidence="2">The sequence shown here is derived from an EMBL/GenBank/DDBJ whole genome shotgun (WGS) entry which is preliminary data.</text>
</comment>
<proteinExistence type="predicted"/>
<evidence type="ECO:0000313" key="3">
    <source>
        <dbReference type="Proteomes" id="UP001549691"/>
    </source>
</evidence>
<dbReference type="InterPro" id="IPR002850">
    <property type="entry name" value="PIN_toxin-like"/>
</dbReference>
<gene>
    <name evidence="2" type="ORF">ABXR19_02565</name>
</gene>
<protein>
    <submittedName>
        <fullName evidence="2">Toxin-antitoxin system toxin component, PIN family</fullName>
    </submittedName>
</protein>
<dbReference type="PANTHER" id="PTHR34610:SF3">
    <property type="entry name" value="SSL7007 PROTEIN"/>
    <property type="match status" value="1"/>
</dbReference>
<dbReference type="InterPro" id="IPR029060">
    <property type="entry name" value="PIN-like_dom_sf"/>
</dbReference>
<dbReference type="RefSeq" id="WP_354599518.1">
    <property type="nucleotide sequence ID" value="NZ_JBEWZI010000002.1"/>
</dbReference>
<dbReference type="SUPFAM" id="SSF88723">
    <property type="entry name" value="PIN domain-like"/>
    <property type="match status" value="1"/>
</dbReference>
<dbReference type="Pfam" id="PF13470">
    <property type="entry name" value="PIN_3"/>
    <property type="match status" value="1"/>
</dbReference>
<dbReference type="EMBL" id="JBEWZI010000002">
    <property type="protein sequence ID" value="MET7013056.1"/>
    <property type="molecule type" value="Genomic_DNA"/>
</dbReference>
<evidence type="ECO:0000313" key="2">
    <source>
        <dbReference type="EMBL" id="MET7013056.1"/>
    </source>
</evidence>
<sequence length="172" mass="19000">MPDLLPCYDSSRPLRLLLDTNVVMALWHFVDPKLSELAAFIAEERALLFTRADCLDELQRVLAYHQFAIAPERQLAIHATYAGLAQCLPEPDAAQIEFAATLPRCKDRDDQKFVTAAWDAAVEVLVTRDKLLLALARKQPLRGRIAILTPERLLLALKASGEAALKSAASAP</sequence>
<dbReference type="PANTHER" id="PTHR34610">
    <property type="entry name" value="SSL7007 PROTEIN"/>
    <property type="match status" value="1"/>
</dbReference>